<feature type="compositionally biased region" description="Low complexity" evidence="8">
    <location>
        <begin position="621"/>
        <end position="638"/>
    </location>
</feature>
<dbReference type="InterPro" id="IPR012340">
    <property type="entry name" value="NA-bd_OB-fold"/>
</dbReference>
<feature type="region of interest" description="Disordered" evidence="8">
    <location>
        <begin position="1310"/>
        <end position="1388"/>
    </location>
</feature>
<evidence type="ECO:0000256" key="1">
    <source>
        <dbReference type="ARBA" id="ARBA00012551"/>
    </source>
</evidence>
<comment type="similarity">
    <text evidence="7">Belongs to the MCM family.</text>
</comment>
<dbReference type="Gene3D" id="2.40.50.140">
    <property type="entry name" value="Nucleic acid-binding proteins"/>
    <property type="match status" value="1"/>
</dbReference>
<keyword evidence="3 7" id="KW-0547">Nucleotide-binding</keyword>
<dbReference type="PROSITE" id="PS50051">
    <property type="entry name" value="MCM_2"/>
    <property type="match status" value="1"/>
</dbReference>
<feature type="region of interest" description="Disordered" evidence="8">
    <location>
        <begin position="826"/>
        <end position="851"/>
    </location>
</feature>
<evidence type="ECO:0000256" key="2">
    <source>
        <dbReference type="ARBA" id="ARBA00022705"/>
    </source>
</evidence>
<dbReference type="InterPro" id="IPR027417">
    <property type="entry name" value="P-loop_NTPase"/>
</dbReference>
<feature type="domain" description="MCM C-terminal AAA(+) ATPase" evidence="9">
    <location>
        <begin position="238"/>
        <end position="441"/>
    </location>
</feature>
<dbReference type="InterPro" id="IPR031327">
    <property type="entry name" value="MCM"/>
</dbReference>
<dbReference type="GO" id="GO:0005634">
    <property type="term" value="C:nucleus"/>
    <property type="evidence" value="ECO:0007669"/>
    <property type="project" value="UniProtKB-SubCell"/>
</dbReference>
<keyword evidence="2" id="KW-0235">DNA replication</keyword>
<evidence type="ECO:0000256" key="6">
    <source>
        <dbReference type="ARBA" id="ARBA00023125"/>
    </source>
</evidence>
<dbReference type="EC" id="3.6.4.12" evidence="1"/>
<keyword evidence="11" id="KW-1185">Reference proteome</keyword>
<dbReference type="Proteomes" id="UP000245119">
    <property type="component" value="Linkage Group LG3"/>
</dbReference>
<keyword evidence="6 7" id="KW-0238">DNA-binding</keyword>
<evidence type="ECO:0000256" key="8">
    <source>
        <dbReference type="SAM" id="MobiDB-lite"/>
    </source>
</evidence>
<dbReference type="GO" id="GO:0042555">
    <property type="term" value="C:MCM complex"/>
    <property type="evidence" value="ECO:0007669"/>
    <property type="project" value="TreeGrafter"/>
</dbReference>
<proteinExistence type="inferred from homology"/>
<dbReference type="InterPro" id="IPR003593">
    <property type="entry name" value="AAA+_ATPase"/>
</dbReference>
<dbReference type="Pfam" id="PF17855">
    <property type="entry name" value="MCM_lid"/>
    <property type="match status" value="1"/>
</dbReference>
<dbReference type="FunFam" id="3.40.50.300:FF:000671">
    <property type="entry name" value="DNA helicase MCM9 isoform X1"/>
    <property type="match status" value="1"/>
</dbReference>
<dbReference type="InterPro" id="IPR041562">
    <property type="entry name" value="MCM_lid"/>
</dbReference>
<dbReference type="PANTHER" id="PTHR11630:SF48">
    <property type="entry name" value="DNA HELICASE MCM9"/>
    <property type="match status" value="1"/>
</dbReference>
<dbReference type="Pfam" id="PF00493">
    <property type="entry name" value="MCM"/>
    <property type="match status" value="1"/>
</dbReference>
<accession>A0A2T7PK01</accession>
<evidence type="ECO:0000259" key="9">
    <source>
        <dbReference type="PROSITE" id="PS50051"/>
    </source>
</evidence>
<dbReference type="EMBL" id="PZQS01000003">
    <property type="protein sequence ID" value="PVD33712.1"/>
    <property type="molecule type" value="Genomic_DNA"/>
</dbReference>
<feature type="compositionally biased region" description="Polar residues" evidence="8">
    <location>
        <begin position="739"/>
        <end position="756"/>
    </location>
</feature>
<reference evidence="10 11" key="1">
    <citation type="submission" date="2018-04" db="EMBL/GenBank/DDBJ databases">
        <title>The genome of golden apple snail Pomacea canaliculata provides insight into stress tolerance and invasive adaptation.</title>
        <authorList>
            <person name="Liu C."/>
            <person name="Liu B."/>
            <person name="Ren Y."/>
            <person name="Zhang Y."/>
            <person name="Wang H."/>
            <person name="Li S."/>
            <person name="Jiang F."/>
            <person name="Yin L."/>
            <person name="Zhang G."/>
            <person name="Qian W."/>
            <person name="Fan W."/>
        </authorList>
    </citation>
    <scope>NUCLEOTIDE SEQUENCE [LARGE SCALE GENOMIC DNA]</scope>
    <source>
        <strain evidence="10">SZHN2017</strain>
        <tissue evidence="10">Muscle</tissue>
    </source>
</reference>
<dbReference type="GO" id="GO:0006260">
    <property type="term" value="P:DNA replication"/>
    <property type="evidence" value="ECO:0007669"/>
    <property type="project" value="InterPro"/>
</dbReference>
<dbReference type="PROSITE" id="PS00847">
    <property type="entry name" value="MCM_1"/>
    <property type="match status" value="1"/>
</dbReference>
<dbReference type="GO" id="GO:0017116">
    <property type="term" value="F:single-stranded DNA helicase activity"/>
    <property type="evidence" value="ECO:0007669"/>
    <property type="project" value="TreeGrafter"/>
</dbReference>
<comment type="caution">
    <text evidence="10">The sequence shown here is derived from an EMBL/GenBank/DDBJ whole genome shotgun (WGS) entry which is preliminary data.</text>
</comment>
<dbReference type="InterPro" id="IPR033762">
    <property type="entry name" value="MCM_OB"/>
</dbReference>
<keyword evidence="4" id="KW-0347">Helicase</keyword>
<feature type="region of interest" description="Disordered" evidence="8">
    <location>
        <begin position="620"/>
        <end position="712"/>
    </location>
</feature>
<evidence type="ECO:0000256" key="7">
    <source>
        <dbReference type="RuleBase" id="RU004070"/>
    </source>
</evidence>
<name>A0A2T7PK01_POMCA</name>
<protein>
    <recommendedName>
        <fullName evidence="1">DNA helicase</fullName>
        <ecNumber evidence="1">3.6.4.12</ecNumber>
    </recommendedName>
</protein>
<feature type="region of interest" description="Disordered" evidence="8">
    <location>
        <begin position="731"/>
        <end position="795"/>
    </location>
</feature>
<dbReference type="SMART" id="SM00350">
    <property type="entry name" value="MCM"/>
    <property type="match status" value="1"/>
</dbReference>
<feature type="compositionally biased region" description="Basic and acidic residues" evidence="8">
    <location>
        <begin position="1110"/>
        <end position="1141"/>
    </location>
</feature>
<feature type="compositionally biased region" description="Low complexity" evidence="8">
    <location>
        <begin position="1289"/>
        <end position="1298"/>
    </location>
</feature>
<dbReference type="Pfam" id="PF17207">
    <property type="entry name" value="MCM_OB"/>
    <property type="match status" value="1"/>
</dbReference>
<evidence type="ECO:0000256" key="5">
    <source>
        <dbReference type="ARBA" id="ARBA00022840"/>
    </source>
</evidence>
<keyword evidence="4" id="KW-0378">Hydrolase</keyword>
<gene>
    <name evidence="10" type="ORF">C0Q70_04972</name>
</gene>
<dbReference type="OrthoDB" id="271325at2759"/>
<evidence type="ECO:0000256" key="4">
    <source>
        <dbReference type="ARBA" id="ARBA00022806"/>
    </source>
</evidence>
<dbReference type="STRING" id="400727.A0A2T7PK01"/>
<feature type="region of interest" description="Disordered" evidence="8">
    <location>
        <begin position="1237"/>
        <end position="1298"/>
    </location>
</feature>
<feature type="region of interest" description="Disordered" evidence="8">
    <location>
        <begin position="954"/>
        <end position="1017"/>
    </location>
</feature>
<dbReference type="SUPFAM" id="SSF50249">
    <property type="entry name" value="Nucleic acid-binding proteins"/>
    <property type="match status" value="1"/>
</dbReference>
<feature type="compositionally biased region" description="Polar residues" evidence="8">
    <location>
        <begin position="780"/>
        <end position="793"/>
    </location>
</feature>
<dbReference type="PANTHER" id="PTHR11630">
    <property type="entry name" value="DNA REPLICATION LICENSING FACTOR MCM FAMILY MEMBER"/>
    <property type="match status" value="1"/>
</dbReference>
<organism evidence="10 11">
    <name type="scientific">Pomacea canaliculata</name>
    <name type="common">Golden apple snail</name>
    <dbReference type="NCBI Taxonomy" id="400727"/>
    <lineage>
        <taxon>Eukaryota</taxon>
        <taxon>Metazoa</taxon>
        <taxon>Spiralia</taxon>
        <taxon>Lophotrochozoa</taxon>
        <taxon>Mollusca</taxon>
        <taxon>Gastropoda</taxon>
        <taxon>Caenogastropoda</taxon>
        <taxon>Architaenioglossa</taxon>
        <taxon>Ampullarioidea</taxon>
        <taxon>Ampullariidae</taxon>
        <taxon>Pomacea</taxon>
    </lineage>
</organism>
<dbReference type="SMART" id="SM00382">
    <property type="entry name" value="AAA"/>
    <property type="match status" value="1"/>
</dbReference>
<sequence length="1410" mass="154092">MLELFDQAIVSAQDQMLKGQCSEKYQLTVKHNVHARIMALPVCPELTRTTLPRTADVNSFLSVTGTVIRTTVVKMLEYKKDYLCTKCRNVLTVQAELEQFYTIAKPSKCSNEVCNSTSFQSLNEKGAGPVSCRNYQEIKIQEQVQRLSVGSIPRSMWVILEDDLVDCCKAGDDITICGKVCQRWRPLAEETKCDIETVLRANHVLVTNEQRSRVMITQELKEEILEFWKKHQSCPLTARNQILASLCPQVYGLYVVKMAVALVLAGGVQRVDDDGSCVRGELHLLLVGDPGTGKSQFLKYASKITPRSVLTTGIGSTSAGLTVTAVKDSGEWQLEAGALVLADGGICCIDEFSSIRQQDKASIHEAMEQQTISVAKAGLVCKLSTRTSILAATNPKGKYDPDESLSVNIALASPLLSRFDLVLVLLDCQNPEWDTVVSSYILEDKDPMGDIDIKSLWSLERMQAYMALIKTITPRMTESAGLVLQAYYRAQRAADYRNAARTTMRLLQSMIRLAQAHARLMFRDEVLVQDAVVAVTIMESSMQSAALLGGVNALHTAFPEDAEEEYVLQVTALYQFTTSAQNTAFGLVAAEMILTRLDLKDFLEEELANMAAMKKAREQVSGLSKKGAGGPASSSSHSQNPRYSPCPTQDRLPSADIIIISSQSQQHTSAIGRADRDYGTETEQRHLNAEEVSDTKLTNEESIKTDRRGVGSAETAAAQIVSVVIEQQPETGADLSELSGGSTKQEELPSSESQRYTVLKDGAGGASQSSDLASHRRQTSPEGYTTPPKSLQSAEDELYDVSDNHEVSGLADLFEESASEIFAKPVVSNRPSMHPKTVERKGSSSSDSEDCGKLPLIEHSECSRSAAACDSSAQSCISQTIEKRISHQDSHDHPQMQMDSEDATSLSVPANCLHATDIRQSAQLICVKNNSRDPRSAPSKRLAVKLKQQINMHRENKDLASKPGNSLSEQTMDGFGQHRSENHTTDNVAGGQRRKMDTERTDNQTEPDNPTPPSSRWVRLSEAICDQDETNTETAYQPLKNLSSRLPAVKPILPKQVSELVPASDRCAQPDDKVSKNTLTKLKQFCFHPSSAVSVKASEGRTRSTSSTEQHSDFTIDDAEKNGVKKSRKQQDPDPNARKADQVFGSPKETRASPTVARVPIQVSESEGISHETRARKCFQLSDSSDDEYGLGAATVLKKKAKRKWLETENGSDDGGDEAIRDLAITEQFKRRSVNTDLCSESLSPSAVRPSGAQAVRPYGGSSLASGIARLAQGKQREKPGEGRCQTPSALLQSQDSLTLSQTVATDFSFSDSGHEANQHTRLPVLGGSPTKRATLGDDPSNEAFGGSSKSSSSKATPTWLQKLHSQRMCPPSAHRPPSFSASVFVTQDSDDDLDLEVDFEKPFNQQAKS</sequence>
<dbReference type="Gene3D" id="3.40.50.300">
    <property type="entry name" value="P-loop containing nucleotide triphosphate hydrolases"/>
    <property type="match status" value="1"/>
</dbReference>
<evidence type="ECO:0000313" key="10">
    <source>
        <dbReference type="EMBL" id="PVD33712.1"/>
    </source>
</evidence>
<dbReference type="InterPro" id="IPR018525">
    <property type="entry name" value="MCM_CS"/>
</dbReference>
<feature type="region of interest" description="Disordered" evidence="8">
    <location>
        <begin position="1093"/>
        <end position="1170"/>
    </location>
</feature>
<feature type="compositionally biased region" description="Low complexity" evidence="8">
    <location>
        <begin position="657"/>
        <end position="666"/>
    </location>
</feature>
<dbReference type="SUPFAM" id="SSF52540">
    <property type="entry name" value="P-loop containing nucleoside triphosphate hydrolases"/>
    <property type="match status" value="1"/>
</dbReference>
<keyword evidence="5 7" id="KW-0067">ATP-binding</keyword>
<dbReference type="GO" id="GO:0003697">
    <property type="term" value="F:single-stranded DNA binding"/>
    <property type="evidence" value="ECO:0007669"/>
    <property type="project" value="TreeGrafter"/>
</dbReference>
<evidence type="ECO:0000313" key="11">
    <source>
        <dbReference type="Proteomes" id="UP000245119"/>
    </source>
</evidence>
<feature type="compositionally biased region" description="Basic and acidic residues" evidence="8">
    <location>
        <begin position="673"/>
        <end position="709"/>
    </location>
</feature>
<dbReference type="GO" id="GO:0000724">
    <property type="term" value="P:double-strand break repair via homologous recombination"/>
    <property type="evidence" value="ECO:0007669"/>
    <property type="project" value="TreeGrafter"/>
</dbReference>
<dbReference type="InterPro" id="IPR001208">
    <property type="entry name" value="MCM_dom"/>
</dbReference>
<dbReference type="GO" id="GO:0016787">
    <property type="term" value="F:hydrolase activity"/>
    <property type="evidence" value="ECO:0007669"/>
    <property type="project" value="UniProtKB-KW"/>
</dbReference>
<dbReference type="PRINTS" id="PR01657">
    <property type="entry name" value="MCMFAMILY"/>
</dbReference>
<dbReference type="GO" id="GO:0005524">
    <property type="term" value="F:ATP binding"/>
    <property type="evidence" value="ECO:0007669"/>
    <property type="project" value="UniProtKB-KW"/>
</dbReference>
<feature type="compositionally biased region" description="Basic and acidic residues" evidence="8">
    <location>
        <begin position="994"/>
        <end position="1003"/>
    </location>
</feature>
<evidence type="ECO:0000256" key="3">
    <source>
        <dbReference type="ARBA" id="ARBA00022741"/>
    </source>
</evidence>